<protein>
    <submittedName>
        <fullName evidence="2">Uncharacterized protein</fullName>
    </submittedName>
</protein>
<comment type="caution">
    <text evidence="2">The sequence shown here is derived from an EMBL/GenBank/DDBJ whole genome shotgun (WGS) entry which is preliminary data.</text>
</comment>
<feature type="transmembrane region" description="Helical" evidence="1">
    <location>
        <begin position="51"/>
        <end position="71"/>
    </location>
</feature>
<keyword evidence="1" id="KW-1133">Transmembrane helix</keyword>
<gene>
    <name evidence="2" type="ORF">PFLmoz3_00856</name>
</gene>
<accession>A0A109LL26</accession>
<keyword evidence="1" id="KW-0472">Membrane</keyword>
<dbReference type="AlphaFoldDB" id="A0A109LL26"/>
<evidence type="ECO:0000313" key="3">
    <source>
        <dbReference type="Proteomes" id="UP000061348"/>
    </source>
</evidence>
<reference evidence="2 3" key="1">
    <citation type="submission" date="2015-05" db="EMBL/GenBank/DDBJ databases">
        <title>A genomic and transcriptomic approach to investigate the blue pigment phenotype in Pseudomonas fluorescens.</title>
        <authorList>
            <person name="Andreani N.A."/>
            <person name="Cardazzo B."/>
        </authorList>
    </citation>
    <scope>NUCLEOTIDE SEQUENCE [LARGE SCALE GENOMIC DNA]</scope>
    <source>
        <strain evidence="2 3">Ps_22</strain>
    </source>
</reference>
<organism evidence="2 3">
    <name type="scientific">Pseudomonas fluorescens</name>
    <dbReference type="NCBI Taxonomy" id="294"/>
    <lineage>
        <taxon>Bacteria</taxon>
        <taxon>Pseudomonadati</taxon>
        <taxon>Pseudomonadota</taxon>
        <taxon>Gammaproteobacteria</taxon>
        <taxon>Pseudomonadales</taxon>
        <taxon>Pseudomonadaceae</taxon>
        <taxon>Pseudomonas</taxon>
    </lineage>
</organism>
<dbReference type="EMBL" id="LCYA01000046">
    <property type="protein sequence ID" value="KWV89434.1"/>
    <property type="molecule type" value="Genomic_DNA"/>
</dbReference>
<keyword evidence="1" id="KW-0812">Transmembrane</keyword>
<proteinExistence type="predicted"/>
<dbReference type="Proteomes" id="UP000061348">
    <property type="component" value="Unassembled WGS sequence"/>
</dbReference>
<name>A0A109LL26_PSEFL</name>
<evidence type="ECO:0000313" key="2">
    <source>
        <dbReference type="EMBL" id="KWV89434.1"/>
    </source>
</evidence>
<sequence length="116" mass="12390">MGVFRVHKALFVHADGGCGDFQQGVGGAVETTGFYVDDNRQITAKTLGHRMARAATAVLLFVVVMVFTHLLSSSRRQRSVSPARSGITVSSPNGRLAGAVQSSRTRVMRSVFAGRP</sequence>
<evidence type="ECO:0000256" key="1">
    <source>
        <dbReference type="SAM" id="Phobius"/>
    </source>
</evidence>